<dbReference type="WBParaSite" id="ACRNAN_scaffold1148.g32434.t1">
    <property type="protein sequence ID" value="ACRNAN_scaffold1148.g32434.t1"/>
    <property type="gene ID" value="ACRNAN_scaffold1148.g32434"/>
</dbReference>
<feature type="compositionally biased region" description="Low complexity" evidence="1">
    <location>
        <begin position="241"/>
        <end position="263"/>
    </location>
</feature>
<accession>A0A914CL08</accession>
<dbReference type="PANTHER" id="PTHR23254:SF18">
    <property type="entry name" value="RE28271P"/>
    <property type="match status" value="1"/>
</dbReference>
<dbReference type="InterPro" id="IPR016024">
    <property type="entry name" value="ARM-type_fold"/>
</dbReference>
<name>A0A914CL08_9BILA</name>
<dbReference type="GO" id="GO:0008494">
    <property type="term" value="F:translation activator activity"/>
    <property type="evidence" value="ECO:0007669"/>
    <property type="project" value="TreeGrafter"/>
</dbReference>
<dbReference type="Gene3D" id="1.25.40.180">
    <property type="match status" value="1"/>
</dbReference>
<dbReference type="SUPFAM" id="SSF48371">
    <property type="entry name" value="ARM repeat"/>
    <property type="match status" value="1"/>
</dbReference>
<dbReference type="PANTHER" id="PTHR23254">
    <property type="entry name" value="EIF4G DOMAIN PROTEIN"/>
    <property type="match status" value="1"/>
</dbReference>
<evidence type="ECO:0000313" key="2">
    <source>
        <dbReference type="Proteomes" id="UP000887540"/>
    </source>
</evidence>
<proteinExistence type="predicted"/>
<dbReference type="InterPro" id="IPR051367">
    <property type="entry name" value="mRNA_TranslReg/HistoneTransl"/>
</dbReference>
<dbReference type="Proteomes" id="UP000887540">
    <property type="component" value="Unplaced"/>
</dbReference>
<sequence>MREEQLRSLLSSLSHLSEHGDIPVHAFSTLMRNTRVDLITEHLHQKWLADSNFGRIAAQIILHLRSIDDHNISFASGCLALVLRDYKCKYELRNKSRSMFQNYVRTINHLYPTFRRIDKCMGNAILDPLMDCLDILTDEDAEDRDVRCMAQIMIESGKLLNEVRPVLVENLIMKLRQIICAKDIPLSEETNVFLLNIIDLYTYRWDSQAIPDCLKRFYEEQLPSDARQWEYTNRSSRKRTTSLLGVPGSSGSTTSDDPSPSLSHSRTATPDNASKHSNISEAESLV</sequence>
<dbReference type="GO" id="GO:0005829">
    <property type="term" value="C:cytosol"/>
    <property type="evidence" value="ECO:0007669"/>
    <property type="project" value="TreeGrafter"/>
</dbReference>
<reference evidence="3" key="1">
    <citation type="submission" date="2022-11" db="UniProtKB">
        <authorList>
            <consortium name="WormBaseParasite"/>
        </authorList>
    </citation>
    <scope>IDENTIFICATION</scope>
</reference>
<organism evidence="2 3">
    <name type="scientific">Acrobeloides nanus</name>
    <dbReference type="NCBI Taxonomy" id="290746"/>
    <lineage>
        <taxon>Eukaryota</taxon>
        <taxon>Metazoa</taxon>
        <taxon>Ecdysozoa</taxon>
        <taxon>Nematoda</taxon>
        <taxon>Chromadorea</taxon>
        <taxon>Rhabditida</taxon>
        <taxon>Tylenchina</taxon>
        <taxon>Cephalobomorpha</taxon>
        <taxon>Cephaloboidea</taxon>
        <taxon>Cephalobidae</taxon>
        <taxon>Acrobeloides</taxon>
    </lineage>
</organism>
<feature type="region of interest" description="Disordered" evidence="1">
    <location>
        <begin position="240"/>
        <end position="286"/>
    </location>
</feature>
<dbReference type="GO" id="GO:0006446">
    <property type="term" value="P:regulation of translational initiation"/>
    <property type="evidence" value="ECO:0007669"/>
    <property type="project" value="TreeGrafter"/>
</dbReference>
<dbReference type="AlphaFoldDB" id="A0A914CL08"/>
<evidence type="ECO:0000256" key="1">
    <source>
        <dbReference type="SAM" id="MobiDB-lite"/>
    </source>
</evidence>
<keyword evidence="2" id="KW-1185">Reference proteome</keyword>
<evidence type="ECO:0000313" key="3">
    <source>
        <dbReference type="WBParaSite" id="ACRNAN_scaffold1148.g32434.t1"/>
    </source>
</evidence>
<feature type="compositionally biased region" description="Polar residues" evidence="1">
    <location>
        <begin position="264"/>
        <end position="286"/>
    </location>
</feature>
<protein>
    <submittedName>
        <fullName evidence="3">MIF4G domain-containing protein</fullName>
    </submittedName>
</protein>